<organism evidence="3 4">
    <name type="scientific">Candidatus Desulfolinea nitratireducens</name>
    <dbReference type="NCBI Taxonomy" id="2841698"/>
    <lineage>
        <taxon>Bacteria</taxon>
        <taxon>Bacillati</taxon>
        <taxon>Chloroflexota</taxon>
        <taxon>Anaerolineae</taxon>
        <taxon>Anaerolineales</taxon>
        <taxon>Anaerolineales incertae sedis</taxon>
        <taxon>Candidatus Desulfolinea</taxon>
    </lineage>
</organism>
<evidence type="ECO:0000313" key="3">
    <source>
        <dbReference type="EMBL" id="MBC8334144.1"/>
    </source>
</evidence>
<feature type="domain" description="Aminoglycoside phosphotransferase" evidence="2">
    <location>
        <begin position="45"/>
        <end position="267"/>
    </location>
</feature>
<sequence>MSAQQVSLLYEIISNHYQIGALTNYEQLLLGYVNISYIIETMSAGERKKYFFRRYKEGIKEEEIQFEHSIIRHLTEKGFELVAEVIPTRDGRTYVKRLEDPGGKKAEIFYAIFDFLPGVDKYTWENPKCTDQEIANAATVLAQFHNAVSDLDPAGKRYEPGILELLPDIANYVDHCSRNLGSTIFDSYFQEHLSLIQDSLATTQDALGTQESSLLHRQIIHSDYHPGNLKFRGFKIIGLFDFDWSKVDFRCFDIALAITYFFSSWNDQKDGELHLEKTGLFIDAYQNTLRNKPGIGPLSEKELACLPYMISASNLYAFNWTIREFYGGNVNPEEYLIYLRHGVNFMKWLANEDNWRKLEKIRNYHRLSPGRP</sequence>
<reference evidence="3 4" key="1">
    <citation type="submission" date="2020-08" db="EMBL/GenBank/DDBJ databases">
        <title>Bridging the membrane lipid divide: bacteria of the FCB group superphylum have the potential to synthesize archaeal ether lipids.</title>
        <authorList>
            <person name="Villanueva L."/>
            <person name="Von Meijenfeldt F.A.B."/>
            <person name="Westbye A.B."/>
            <person name="Yadav S."/>
            <person name="Hopmans E.C."/>
            <person name="Dutilh B.E."/>
            <person name="Sinninghe Damste J.S."/>
        </authorList>
    </citation>
    <scope>NUCLEOTIDE SEQUENCE [LARGE SCALE GENOMIC DNA]</scope>
    <source>
        <strain evidence="3">NIOZ-UU36</strain>
    </source>
</reference>
<accession>A0A8J6NH28</accession>
<evidence type="ECO:0000313" key="4">
    <source>
        <dbReference type="Proteomes" id="UP000614469"/>
    </source>
</evidence>
<evidence type="ECO:0000256" key="1">
    <source>
        <dbReference type="ARBA" id="ARBA00038240"/>
    </source>
</evidence>
<dbReference type="Pfam" id="PF01636">
    <property type="entry name" value="APH"/>
    <property type="match status" value="1"/>
</dbReference>
<dbReference type="EMBL" id="JACNJN010000050">
    <property type="protein sequence ID" value="MBC8334144.1"/>
    <property type="molecule type" value="Genomic_DNA"/>
</dbReference>
<dbReference type="Gene3D" id="3.90.1200.10">
    <property type="match status" value="1"/>
</dbReference>
<proteinExistence type="inferred from homology"/>
<dbReference type="SUPFAM" id="SSF56112">
    <property type="entry name" value="Protein kinase-like (PK-like)"/>
    <property type="match status" value="1"/>
</dbReference>
<protein>
    <submittedName>
        <fullName evidence="3">Phosphotransferase</fullName>
    </submittedName>
</protein>
<dbReference type="InterPro" id="IPR002575">
    <property type="entry name" value="Aminoglycoside_PTrfase"/>
</dbReference>
<gene>
    <name evidence="3" type="ORF">H8E29_02670</name>
</gene>
<name>A0A8J6NH28_9CHLR</name>
<comment type="caution">
    <text evidence="3">The sequence shown here is derived from an EMBL/GenBank/DDBJ whole genome shotgun (WGS) entry which is preliminary data.</text>
</comment>
<dbReference type="InterPro" id="IPR011009">
    <property type="entry name" value="Kinase-like_dom_sf"/>
</dbReference>
<dbReference type="PANTHER" id="PTHR21064:SF6">
    <property type="entry name" value="AMINOGLYCOSIDE PHOSPHOTRANSFERASE DOMAIN-CONTAINING PROTEIN"/>
    <property type="match status" value="1"/>
</dbReference>
<dbReference type="InterPro" id="IPR050249">
    <property type="entry name" value="Pseudomonas-type_ThrB"/>
</dbReference>
<dbReference type="PANTHER" id="PTHR21064">
    <property type="entry name" value="AMINOGLYCOSIDE PHOSPHOTRANSFERASE DOMAIN-CONTAINING PROTEIN-RELATED"/>
    <property type="match status" value="1"/>
</dbReference>
<evidence type="ECO:0000259" key="2">
    <source>
        <dbReference type="Pfam" id="PF01636"/>
    </source>
</evidence>
<dbReference type="Proteomes" id="UP000614469">
    <property type="component" value="Unassembled WGS sequence"/>
</dbReference>
<dbReference type="Gene3D" id="3.30.200.20">
    <property type="entry name" value="Phosphorylase Kinase, domain 1"/>
    <property type="match status" value="1"/>
</dbReference>
<comment type="similarity">
    <text evidence="1">Belongs to the pseudomonas-type ThrB family.</text>
</comment>
<dbReference type="AlphaFoldDB" id="A0A8J6NH28"/>
<dbReference type="GO" id="GO:0019202">
    <property type="term" value="F:amino acid kinase activity"/>
    <property type="evidence" value="ECO:0007669"/>
    <property type="project" value="TreeGrafter"/>
</dbReference>